<dbReference type="Proteomes" id="UP000756132">
    <property type="component" value="Chromosome 3"/>
</dbReference>
<name>A0A9Q8P6V8_PASFU</name>
<evidence type="ECO:0000256" key="1">
    <source>
        <dbReference type="ARBA" id="ARBA00038215"/>
    </source>
</evidence>
<organism evidence="3 4">
    <name type="scientific">Passalora fulva</name>
    <name type="common">Tomato leaf mold</name>
    <name type="synonym">Cladosporium fulvum</name>
    <dbReference type="NCBI Taxonomy" id="5499"/>
    <lineage>
        <taxon>Eukaryota</taxon>
        <taxon>Fungi</taxon>
        <taxon>Dikarya</taxon>
        <taxon>Ascomycota</taxon>
        <taxon>Pezizomycotina</taxon>
        <taxon>Dothideomycetes</taxon>
        <taxon>Dothideomycetidae</taxon>
        <taxon>Mycosphaerellales</taxon>
        <taxon>Mycosphaerellaceae</taxon>
        <taxon>Fulvia</taxon>
    </lineage>
</organism>
<dbReference type="PANTHER" id="PTHR46825:SF15">
    <property type="entry name" value="BETA-LACTAMASE-RELATED DOMAIN-CONTAINING PROTEIN"/>
    <property type="match status" value="1"/>
</dbReference>
<comment type="similarity">
    <text evidence="1">Belongs to the peptidase S12 family.</text>
</comment>
<keyword evidence="4" id="KW-1185">Reference proteome</keyword>
<gene>
    <name evidence="3" type="ORF">CLAFUR5_08079</name>
</gene>
<dbReference type="InterPro" id="IPR050491">
    <property type="entry name" value="AmpC-like"/>
</dbReference>
<dbReference type="EMBL" id="CP090165">
    <property type="protein sequence ID" value="UJO15242.1"/>
    <property type="molecule type" value="Genomic_DNA"/>
</dbReference>
<dbReference type="OrthoDB" id="5946976at2759"/>
<dbReference type="KEGG" id="ffu:CLAFUR5_08079"/>
<evidence type="ECO:0000313" key="3">
    <source>
        <dbReference type="EMBL" id="UJO15242.1"/>
    </source>
</evidence>
<evidence type="ECO:0000313" key="4">
    <source>
        <dbReference type="Proteomes" id="UP000756132"/>
    </source>
</evidence>
<dbReference type="PANTHER" id="PTHR46825">
    <property type="entry name" value="D-ALANYL-D-ALANINE-CARBOXYPEPTIDASE/ENDOPEPTIDASE AMPH"/>
    <property type="match status" value="1"/>
</dbReference>
<protein>
    <recommendedName>
        <fullName evidence="2">Beta-lactamase-related domain-containing protein</fullName>
    </recommendedName>
</protein>
<dbReference type="RefSeq" id="XP_047759608.1">
    <property type="nucleotide sequence ID" value="XM_047907227.1"/>
</dbReference>
<dbReference type="AlphaFoldDB" id="A0A9Q8P6V8"/>
<dbReference type="GeneID" id="71987957"/>
<dbReference type="Pfam" id="PF00144">
    <property type="entry name" value="Beta-lactamase"/>
    <property type="match status" value="1"/>
</dbReference>
<sequence>MDVFVSATFDQRAKDLMLEWHVPGMSLAVVTGDDVASKGFRHASIKPSKPCTPDTIFDIASCSKSLTAASVALLIADNDHFKDITIEDVLSHRTGLPSHDSSYVGIKAEHPDLAKSVTRNLRNLEINGDQR</sequence>
<dbReference type="InterPro" id="IPR012338">
    <property type="entry name" value="Beta-lactam/transpept-like"/>
</dbReference>
<reference evidence="3" key="1">
    <citation type="submission" date="2021-12" db="EMBL/GenBank/DDBJ databases">
        <authorList>
            <person name="Zaccaron A."/>
            <person name="Stergiopoulos I."/>
        </authorList>
    </citation>
    <scope>NUCLEOTIDE SEQUENCE</scope>
    <source>
        <strain evidence="3">Race5_Kim</strain>
    </source>
</reference>
<reference evidence="3" key="2">
    <citation type="journal article" date="2022" name="Microb. Genom.">
        <title>A chromosome-scale genome assembly of the tomato pathogen Cladosporium fulvum reveals a compartmentalized genome architecture and the presence of a dispensable chromosome.</title>
        <authorList>
            <person name="Zaccaron A.Z."/>
            <person name="Chen L.H."/>
            <person name="Samaras A."/>
            <person name="Stergiopoulos I."/>
        </authorList>
    </citation>
    <scope>NUCLEOTIDE SEQUENCE</scope>
    <source>
        <strain evidence="3">Race5_Kim</strain>
    </source>
</reference>
<feature type="domain" description="Beta-lactamase-related" evidence="2">
    <location>
        <begin position="9"/>
        <end position="125"/>
    </location>
</feature>
<accession>A0A9Q8P6V8</accession>
<evidence type="ECO:0000259" key="2">
    <source>
        <dbReference type="Pfam" id="PF00144"/>
    </source>
</evidence>
<dbReference type="Gene3D" id="3.40.710.10">
    <property type="entry name" value="DD-peptidase/beta-lactamase superfamily"/>
    <property type="match status" value="1"/>
</dbReference>
<proteinExistence type="inferred from homology"/>
<dbReference type="SUPFAM" id="SSF56601">
    <property type="entry name" value="beta-lactamase/transpeptidase-like"/>
    <property type="match status" value="1"/>
</dbReference>
<dbReference type="InterPro" id="IPR001466">
    <property type="entry name" value="Beta-lactam-related"/>
</dbReference>